<gene>
    <name evidence="2" type="ORF">Y5W_00456</name>
</gene>
<evidence type="ECO:0000259" key="1">
    <source>
        <dbReference type="Pfam" id="PF00535"/>
    </source>
</evidence>
<feature type="domain" description="Glycosyltransferase 2-like" evidence="1">
    <location>
        <begin position="8"/>
        <end position="169"/>
    </location>
</feature>
<proteinExistence type="predicted"/>
<dbReference type="SUPFAM" id="SSF53448">
    <property type="entry name" value="Nucleotide-diphospho-sugar transferases"/>
    <property type="match status" value="1"/>
</dbReference>
<dbReference type="CDD" id="cd00761">
    <property type="entry name" value="Glyco_tranf_GTA_type"/>
    <property type="match status" value="1"/>
</dbReference>
<dbReference type="PANTHER" id="PTHR43685:SF2">
    <property type="entry name" value="GLYCOSYLTRANSFERASE 2-LIKE DOMAIN-CONTAINING PROTEIN"/>
    <property type="match status" value="1"/>
</dbReference>
<dbReference type="RefSeq" id="WP_194296512.1">
    <property type="nucleotide sequence ID" value="NZ_ARXX01000004.1"/>
</dbReference>
<name>A0ABS0ANG0_9GAMM</name>
<comment type="caution">
    <text evidence="2">The sequence shown here is derived from an EMBL/GenBank/DDBJ whole genome shotgun (WGS) entry which is preliminary data.</text>
</comment>
<dbReference type="PANTHER" id="PTHR43685">
    <property type="entry name" value="GLYCOSYLTRANSFERASE"/>
    <property type="match status" value="1"/>
</dbReference>
<organism evidence="2 3">
    <name type="scientific">Alloalcanivorax profundimaris</name>
    <dbReference type="NCBI Taxonomy" id="2735259"/>
    <lineage>
        <taxon>Bacteria</taxon>
        <taxon>Pseudomonadati</taxon>
        <taxon>Pseudomonadota</taxon>
        <taxon>Gammaproteobacteria</taxon>
        <taxon>Oceanospirillales</taxon>
        <taxon>Alcanivoracaceae</taxon>
        <taxon>Alloalcanivorax</taxon>
    </lineage>
</organism>
<dbReference type="Proteomes" id="UP000662703">
    <property type="component" value="Unassembled WGS sequence"/>
</dbReference>
<dbReference type="EMBL" id="ARXX01000004">
    <property type="protein sequence ID" value="MBF5055162.1"/>
    <property type="molecule type" value="Genomic_DNA"/>
</dbReference>
<sequence>MSGAPGFSVVIPAYNYAHVIERALASAVAQEYAPFEVIVINDGSTDDTDRVLAELAGRLPGPFRVIDQANAGLAAVRNRGLKEARHDWLLFLDADDELCPGALARLAGTIAAAPAARLIIGGHLADDGRRRDRITPPPVSDDPRRNFRAYLDKTLTLSNGACAMHRDLFARTAYDPALRHTEDLPVFAHVLANYPVAVSPEPVAVIHKHPDSMRHDLDAALAVGMDLEAMIFDDNGLPAWAAGDRRRYRARRAISLLKLADRHRRPDLVRRFFRVALRADWRQALHPRYLRRYLASFIRGTGDRT</sequence>
<dbReference type="InterPro" id="IPR001173">
    <property type="entry name" value="Glyco_trans_2-like"/>
</dbReference>
<evidence type="ECO:0000313" key="3">
    <source>
        <dbReference type="Proteomes" id="UP000662703"/>
    </source>
</evidence>
<keyword evidence="3" id="KW-1185">Reference proteome</keyword>
<dbReference type="InterPro" id="IPR029044">
    <property type="entry name" value="Nucleotide-diphossugar_trans"/>
</dbReference>
<reference evidence="2 3" key="1">
    <citation type="submission" date="2012-09" db="EMBL/GenBank/DDBJ databases">
        <title>Genome Sequence of alkane-degrading Bacterium Alcanivorax sp. 521-1.</title>
        <authorList>
            <person name="Lai Q."/>
            <person name="Shao Z."/>
        </authorList>
    </citation>
    <scope>NUCLEOTIDE SEQUENCE [LARGE SCALE GENOMIC DNA]</scope>
    <source>
        <strain evidence="2 3">521-1</strain>
    </source>
</reference>
<protein>
    <submittedName>
        <fullName evidence="2">Glycosyltransferase</fullName>
    </submittedName>
</protein>
<dbReference type="Gene3D" id="3.90.550.10">
    <property type="entry name" value="Spore Coat Polysaccharide Biosynthesis Protein SpsA, Chain A"/>
    <property type="match status" value="1"/>
</dbReference>
<dbReference type="Pfam" id="PF00535">
    <property type="entry name" value="Glycos_transf_2"/>
    <property type="match status" value="1"/>
</dbReference>
<dbReference type="InterPro" id="IPR050834">
    <property type="entry name" value="Glycosyltransf_2"/>
</dbReference>
<accession>A0ABS0ANG0</accession>
<evidence type="ECO:0000313" key="2">
    <source>
        <dbReference type="EMBL" id="MBF5055162.1"/>
    </source>
</evidence>